<keyword evidence="2 10" id="KW-0723">Serine/threonine-protein kinase</keyword>
<dbReference type="SMART" id="SM00220">
    <property type="entry name" value="S_TKc"/>
    <property type="match status" value="1"/>
</dbReference>
<feature type="domain" description="Protein kinase" evidence="11">
    <location>
        <begin position="44"/>
        <end position="399"/>
    </location>
</feature>
<keyword evidence="5 12" id="KW-0418">Kinase</keyword>
<keyword evidence="6 9" id="KW-0067">ATP-binding</keyword>
<dbReference type="InterPro" id="IPR008271">
    <property type="entry name" value="Ser/Thr_kinase_AS"/>
</dbReference>
<comment type="catalytic activity">
    <reaction evidence="8">
        <text>L-seryl-[protein] + ATP = O-phospho-L-seryl-[protein] + ADP + H(+)</text>
        <dbReference type="Rhea" id="RHEA:17989"/>
        <dbReference type="Rhea" id="RHEA-COMP:9863"/>
        <dbReference type="Rhea" id="RHEA-COMP:11604"/>
        <dbReference type="ChEBI" id="CHEBI:15378"/>
        <dbReference type="ChEBI" id="CHEBI:29999"/>
        <dbReference type="ChEBI" id="CHEBI:30616"/>
        <dbReference type="ChEBI" id="CHEBI:83421"/>
        <dbReference type="ChEBI" id="CHEBI:456216"/>
        <dbReference type="EC" id="2.7.11.1"/>
    </reaction>
</comment>
<dbReference type="GO" id="GO:0005737">
    <property type="term" value="C:cytoplasm"/>
    <property type="evidence" value="ECO:0007669"/>
    <property type="project" value="TreeGrafter"/>
</dbReference>
<dbReference type="InterPro" id="IPR011009">
    <property type="entry name" value="Kinase-like_dom_sf"/>
</dbReference>
<dbReference type="Pfam" id="PF00069">
    <property type="entry name" value="Pkinase"/>
    <property type="match status" value="1"/>
</dbReference>
<protein>
    <recommendedName>
        <fullName evidence="1">non-specific serine/threonine protein kinase</fullName>
        <ecNumber evidence="1">2.7.11.1</ecNumber>
    </recommendedName>
</protein>
<evidence type="ECO:0000256" key="10">
    <source>
        <dbReference type="RuleBase" id="RU000304"/>
    </source>
</evidence>
<dbReference type="InterPro" id="IPR017441">
    <property type="entry name" value="Protein_kinase_ATP_BS"/>
</dbReference>
<dbReference type="PROSITE" id="PS50011">
    <property type="entry name" value="PROTEIN_KINASE_DOM"/>
    <property type="match status" value="1"/>
</dbReference>
<dbReference type="InterPro" id="IPR000719">
    <property type="entry name" value="Prot_kinase_dom"/>
</dbReference>
<evidence type="ECO:0000259" key="11">
    <source>
        <dbReference type="PROSITE" id="PS50011"/>
    </source>
</evidence>
<dbReference type="EMBL" id="JAGTJQ010000003">
    <property type="protein sequence ID" value="KAH7035600.1"/>
    <property type="molecule type" value="Genomic_DNA"/>
</dbReference>
<dbReference type="SUPFAM" id="SSF56112">
    <property type="entry name" value="Protein kinase-like (PK-like)"/>
    <property type="match status" value="1"/>
</dbReference>
<dbReference type="EC" id="2.7.11.1" evidence="1"/>
<dbReference type="GO" id="GO:0004674">
    <property type="term" value="F:protein serine/threonine kinase activity"/>
    <property type="evidence" value="ECO:0007669"/>
    <property type="project" value="UniProtKB-KW"/>
</dbReference>
<dbReference type="Gene3D" id="1.10.510.10">
    <property type="entry name" value="Transferase(Phosphotransferase) domain 1"/>
    <property type="match status" value="1"/>
</dbReference>
<dbReference type="PANTHER" id="PTHR47634:SF9">
    <property type="entry name" value="PROTEIN KINASE DOMAIN-CONTAINING PROTEIN-RELATED"/>
    <property type="match status" value="1"/>
</dbReference>
<sequence length="401" mass="45312">MFRSAANRLNSVRGRFSSSKATSPHTFVEESLARYSPGGYHPKNKIVCKLGYGLYSTVWLAFDQREKRHFALKILTADSYDGKHDTFEMAILKKIKSQSANIRGPGPQSLLGLVGDFEHTGPHGKHTCLVFEAMGLDMSKFRRLFPRACIPVPLLKDITRQLLSALALLHDTCKVIHCDIKPQNLLIETPKIASLFSSLSSDNFVPQRRPLDPPHDFYMESMQVSSAQEDLAQVPSVAVRLADFGTASWVDRHLTEWIQPQMLRAPEVILGAPWDHKVDVWNLGLIIWEFAEGSLVFDGTWTATAPYSSEAHLAQMQAVLGSMPQSLLTRSKHRSKFFREDGTLREPSPFPHTPLESICRNTAFDHSDKALFLDFIARMIQLEPQARPDARELLLHEWLKQ</sequence>
<dbReference type="GO" id="GO:0000245">
    <property type="term" value="P:spliceosomal complex assembly"/>
    <property type="evidence" value="ECO:0007669"/>
    <property type="project" value="TreeGrafter"/>
</dbReference>
<dbReference type="Proteomes" id="UP000756346">
    <property type="component" value="Unassembled WGS sequence"/>
</dbReference>
<evidence type="ECO:0000256" key="3">
    <source>
        <dbReference type="ARBA" id="ARBA00022679"/>
    </source>
</evidence>
<evidence type="ECO:0000256" key="7">
    <source>
        <dbReference type="ARBA" id="ARBA00047899"/>
    </source>
</evidence>
<dbReference type="OrthoDB" id="5979581at2759"/>
<evidence type="ECO:0000256" key="5">
    <source>
        <dbReference type="ARBA" id="ARBA00022777"/>
    </source>
</evidence>
<dbReference type="RefSeq" id="XP_046015693.1">
    <property type="nucleotide sequence ID" value="XM_046161806.1"/>
</dbReference>
<dbReference type="InterPro" id="IPR051334">
    <property type="entry name" value="SRPK"/>
</dbReference>
<comment type="similarity">
    <text evidence="10">Belongs to the protein kinase superfamily.</text>
</comment>
<comment type="catalytic activity">
    <reaction evidence="7">
        <text>L-threonyl-[protein] + ATP = O-phospho-L-threonyl-[protein] + ADP + H(+)</text>
        <dbReference type="Rhea" id="RHEA:46608"/>
        <dbReference type="Rhea" id="RHEA-COMP:11060"/>
        <dbReference type="Rhea" id="RHEA-COMP:11605"/>
        <dbReference type="ChEBI" id="CHEBI:15378"/>
        <dbReference type="ChEBI" id="CHEBI:30013"/>
        <dbReference type="ChEBI" id="CHEBI:30616"/>
        <dbReference type="ChEBI" id="CHEBI:61977"/>
        <dbReference type="ChEBI" id="CHEBI:456216"/>
        <dbReference type="EC" id="2.7.11.1"/>
    </reaction>
</comment>
<dbReference type="Gene3D" id="3.30.200.20">
    <property type="entry name" value="Phosphorylase Kinase, domain 1"/>
    <property type="match status" value="1"/>
</dbReference>
<name>A0A9P8YCW5_9PEZI</name>
<comment type="caution">
    <text evidence="12">The sequence shown here is derived from an EMBL/GenBank/DDBJ whole genome shotgun (WGS) entry which is preliminary data.</text>
</comment>
<gene>
    <name evidence="12" type="ORF">B0I36DRAFT_406110</name>
</gene>
<feature type="binding site" evidence="9">
    <location>
        <position position="73"/>
    </location>
    <ligand>
        <name>ATP</name>
        <dbReference type="ChEBI" id="CHEBI:30616"/>
    </ligand>
</feature>
<reference evidence="12" key="1">
    <citation type="journal article" date="2021" name="Nat. Commun.">
        <title>Genetic determinants of endophytism in the Arabidopsis root mycobiome.</title>
        <authorList>
            <person name="Mesny F."/>
            <person name="Miyauchi S."/>
            <person name="Thiergart T."/>
            <person name="Pickel B."/>
            <person name="Atanasova L."/>
            <person name="Karlsson M."/>
            <person name="Huettel B."/>
            <person name="Barry K.W."/>
            <person name="Haridas S."/>
            <person name="Chen C."/>
            <person name="Bauer D."/>
            <person name="Andreopoulos W."/>
            <person name="Pangilinan J."/>
            <person name="LaButti K."/>
            <person name="Riley R."/>
            <person name="Lipzen A."/>
            <person name="Clum A."/>
            <person name="Drula E."/>
            <person name="Henrissat B."/>
            <person name="Kohler A."/>
            <person name="Grigoriev I.V."/>
            <person name="Martin F.M."/>
            <person name="Hacquard S."/>
        </authorList>
    </citation>
    <scope>NUCLEOTIDE SEQUENCE</scope>
    <source>
        <strain evidence="12">MPI-CAGE-CH-0230</strain>
    </source>
</reference>
<evidence type="ECO:0000313" key="12">
    <source>
        <dbReference type="EMBL" id="KAH7035600.1"/>
    </source>
</evidence>
<dbReference type="AlphaFoldDB" id="A0A9P8YCW5"/>
<accession>A0A9P8YCW5</accession>
<keyword evidence="3" id="KW-0808">Transferase</keyword>
<dbReference type="PANTHER" id="PTHR47634">
    <property type="entry name" value="PROTEIN KINASE DOMAIN-CONTAINING PROTEIN-RELATED"/>
    <property type="match status" value="1"/>
</dbReference>
<keyword evidence="13" id="KW-1185">Reference proteome</keyword>
<dbReference type="GO" id="GO:0005634">
    <property type="term" value="C:nucleus"/>
    <property type="evidence" value="ECO:0007669"/>
    <property type="project" value="TreeGrafter"/>
</dbReference>
<evidence type="ECO:0000313" key="13">
    <source>
        <dbReference type="Proteomes" id="UP000756346"/>
    </source>
</evidence>
<evidence type="ECO:0000256" key="9">
    <source>
        <dbReference type="PROSITE-ProRule" id="PRU10141"/>
    </source>
</evidence>
<evidence type="ECO:0000256" key="6">
    <source>
        <dbReference type="ARBA" id="ARBA00022840"/>
    </source>
</evidence>
<dbReference type="PROSITE" id="PS00108">
    <property type="entry name" value="PROTEIN_KINASE_ST"/>
    <property type="match status" value="1"/>
</dbReference>
<keyword evidence="4 9" id="KW-0547">Nucleotide-binding</keyword>
<dbReference type="GO" id="GO:0050684">
    <property type="term" value="P:regulation of mRNA processing"/>
    <property type="evidence" value="ECO:0007669"/>
    <property type="project" value="TreeGrafter"/>
</dbReference>
<organism evidence="12 13">
    <name type="scientific">Microdochium trichocladiopsis</name>
    <dbReference type="NCBI Taxonomy" id="1682393"/>
    <lineage>
        <taxon>Eukaryota</taxon>
        <taxon>Fungi</taxon>
        <taxon>Dikarya</taxon>
        <taxon>Ascomycota</taxon>
        <taxon>Pezizomycotina</taxon>
        <taxon>Sordariomycetes</taxon>
        <taxon>Xylariomycetidae</taxon>
        <taxon>Xylariales</taxon>
        <taxon>Microdochiaceae</taxon>
        <taxon>Microdochium</taxon>
    </lineage>
</organism>
<dbReference type="PROSITE" id="PS00107">
    <property type="entry name" value="PROTEIN_KINASE_ATP"/>
    <property type="match status" value="1"/>
</dbReference>
<evidence type="ECO:0000256" key="2">
    <source>
        <dbReference type="ARBA" id="ARBA00022527"/>
    </source>
</evidence>
<evidence type="ECO:0000256" key="8">
    <source>
        <dbReference type="ARBA" id="ARBA00048679"/>
    </source>
</evidence>
<dbReference type="GeneID" id="70191352"/>
<evidence type="ECO:0000256" key="1">
    <source>
        <dbReference type="ARBA" id="ARBA00012513"/>
    </source>
</evidence>
<evidence type="ECO:0000256" key="4">
    <source>
        <dbReference type="ARBA" id="ARBA00022741"/>
    </source>
</evidence>
<dbReference type="GO" id="GO:0005524">
    <property type="term" value="F:ATP binding"/>
    <property type="evidence" value="ECO:0007669"/>
    <property type="project" value="UniProtKB-UniRule"/>
</dbReference>
<proteinExistence type="inferred from homology"/>